<proteinExistence type="predicted"/>
<keyword evidence="2" id="KW-0539">Nucleus</keyword>
<dbReference type="SUPFAM" id="SSF47095">
    <property type="entry name" value="HMG-box"/>
    <property type="match status" value="1"/>
</dbReference>
<dbReference type="GO" id="GO:0006357">
    <property type="term" value="P:regulation of transcription by RNA polymerase II"/>
    <property type="evidence" value="ECO:0007669"/>
    <property type="project" value="TreeGrafter"/>
</dbReference>
<dbReference type="OrthoDB" id="1919336at2759"/>
<dbReference type="PROSITE" id="PS50118">
    <property type="entry name" value="HMG_BOX_2"/>
    <property type="match status" value="1"/>
</dbReference>
<gene>
    <name evidence="5" type="ORF">THRCLA_20789</name>
</gene>
<dbReference type="GO" id="GO:0003677">
    <property type="term" value="F:DNA binding"/>
    <property type="evidence" value="ECO:0007669"/>
    <property type="project" value="UniProtKB-UniRule"/>
</dbReference>
<sequence>MSTRTRRTTAKVQRFDPVSGGDASPSVSEESEEEVPKKKKAAKRGPKAKAAGKKKGKENSDGKPKEKRPPSAYFLFMAEERPTVKSEFPDYGIKEIAVELGSRWKSLGDAKKSKFQDEAKKLSDAYKARKEEAANNSE</sequence>
<accession>A0A1W0A3Q1</accession>
<dbReference type="EMBL" id="JNBS01000546">
    <property type="protein sequence ID" value="OQS04811.1"/>
    <property type="molecule type" value="Genomic_DNA"/>
</dbReference>
<dbReference type="GO" id="GO:0005634">
    <property type="term" value="C:nucleus"/>
    <property type="evidence" value="ECO:0007669"/>
    <property type="project" value="UniProtKB-UniRule"/>
</dbReference>
<dbReference type="PANTHER" id="PTHR48112">
    <property type="entry name" value="HIGH MOBILITY GROUP PROTEIN DSP1"/>
    <property type="match status" value="1"/>
</dbReference>
<evidence type="ECO:0000256" key="1">
    <source>
        <dbReference type="ARBA" id="ARBA00023125"/>
    </source>
</evidence>
<dbReference type="InterPro" id="IPR009071">
    <property type="entry name" value="HMG_box_dom"/>
</dbReference>
<evidence type="ECO:0000259" key="4">
    <source>
        <dbReference type="PROSITE" id="PS50118"/>
    </source>
</evidence>
<dbReference type="STRING" id="74557.A0A1W0A3Q1"/>
<feature type="domain" description="HMG box" evidence="4">
    <location>
        <begin position="66"/>
        <end position="134"/>
    </location>
</feature>
<keyword evidence="6" id="KW-1185">Reference proteome</keyword>
<dbReference type="SMART" id="SM00398">
    <property type="entry name" value="HMG"/>
    <property type="match status" value="1"/>
</dbReference>
<dbReference type="Proteomes" id="UP000243217">
    <property type="component" value="Unassembled WGS sequence"/>
</dbReference>
<evidence type="ECO:0000313" key="6">
    <source>
        <dbReference type="Proteomes" id="UP000243217"/>
    </source>
</evidence>
<dbReference type="Pfam" id="PF00505">
    <property type="entry name" value="HMG_box"/>
    <property type="match status" value="1"/>
</dbReference>
<evidence type="ECO:0000313" key="5">
    <source>
        <dbReference type="EMBL" id="OQS04811.1"/>
    </source>
</evidence>
<name>A0A1W0A3Q1_9STRA</name>
<dbReference type="CDD" id="cd00084">
    <property type="entry name" value="HMG-box_SF"/>
    <property type="match status" value="1"/>
</dbReference>
<dbReference type="InterPro" id="IPR036910">
    <property type="entry name" value="HMG_box_dom_sf"/>
</dbReference>
<dbReference type="InterPro" id="IPR050342">
    <property type="entry name" value="HMGB"/>
</dbReference>
<organism evidence="5 6">
    <name type="scientific">Thraustotheca clavata</name>
    <dbReference type="NCBI Taxonomy" id="74557"/>
    <lineage>
        <taxon>Eukaryota</taxon>
        <taxon>Sar</taxon>
        <taxon>Stramenopiles</taxon>
        <taxon>Oomycota</taxon>
        <taxon>Saprolegniomycetes</taxon>
        <taxon>Saprolegniales</taxon>
        <taxon>Achlyaceae</taxon>
        <taxon>Thraustotheca</taxon>
    </lineage>
</organism>
<feature type="compositionally biased region" description="Basic and acidic residues" evidence="3">
    <location>
        <begin position="57"/>
        <end position="69"/>
    </location>
</feature>
<protein>
    <recommendedName>
        <fullName evidence="4">HMG box domain-containing protein</fullName>
    </recommendedName>
</protein>
<comment type="caution">
    <text evidence="5">The sequence shown here is derived from an EMBL/GenBank/DDBJ whole genome shotgun (WGS) entry which is preliminary data.</text>
</comment>
<keyword evidence="1 2" id="KW-0238">DNA-binding</keyword>
<dbReference type="AlphaFoldDB" id="A0A1W0A3Q1"/>
<feature type="DNA-binding region" description="HMG box" evidence="2">
    <location>
        <begin position="66"/>
        <end position="134"/>
    </location>
</feature>
<reference evidence="5 6" key="1">
    <citation type="journal article" date="2014" name="Genome Biol. Evol.">
        <title>The secreted proteins of Achlya hypogyna and Thraustotheca clavata identify the ancestral oomycete secretome and reveal gene acquisitions by horizontal gene transfer.</title>
        <authorList>
            <person name="Misner I."/>
            <person name="Blouin N."/>
            <person name="Leonard G."/>
            <person name="Richards T.A."/>
            <person name="Lane C.E."/>
        </authorList>
    </citation>
    <scope>NUCLEOTIDE SEQUENCE [LARGE SCALE GENOMIC DNA]</scope>
    <source>
        <strain evidence="5 6">ATCC 34112</strain>
    </source>
</reference>
<dbReference type="PANTHER" id="PTHR48112:SF22">
    <property type="entry name" value="MITOCHONDRIAL TRANSCRIPTION FACTOR A, ISOFORM B"/>
    <property type="match status" value="1"/>
</dbReference>
<evidence type="ECO:0000256" key="3">
    <source>
        <dbReference type="SAM" id="MobiDB-lite"/>
    </source>
</evidence>
<dbReference type="Gene3D" id="1.10.30.10">
    <property type="entry name" value="High mobility group box domain"/>
    <property type="match status" value="1"/>
</dbReference>
<feature type="compositionally biased region" description="Basic residues" evidence="3">
    <location>
        <begin position="37"/>
        <end position="56"/>
    </location>
</feature>
<evidence type="ECO:0000256" key="2">
    <source>
        <dbReference type="PROSITE-ProRule" id="PRU00267"/>
    </source>
</evidence>
<feature type="region of interest" description="Disordered" evidence="3">
    <location>
        <begin position="1"/>
        <end position="72"/>
    </location>
</feature>